<keyword evidence="1" id="KW-0597">Phosphoprotein</keyword>
<dbReference type="Proteomes" id="UP000181790">
    <property type="component" value="Unassembled WGS sequence"/>
</dbReference>
<dbReference type="InterPro" id="IPR052893">
    <property type="entry name" value="TCS_response_regulator"/>
</dbReference>
<dbReference type="InterPro" id="IPR011006">
    <property type="entry name" value="CheY-like_superfamily"/>
</dbReference>
<dbReference type="PROSITE" id="PS50110">
    <property type="entry name" value="RESPONSE_REGULATORY"/>
    <property type="match status" value="1"/>
</dbReference>
<feature type="domain" description="Response regulatory" evidence="2">
    <location>
        <begin position="7"/>
        <end position="134"/>
    </location>
</feature>
<dbReference type="RefSeq" id="WP_071501459.1">
    <property type="nucleotide sequence ID" value="NZ_MORL01000001.1"/>
</dbReference>
<dbReference type="Pfam" id="PF00072">
    <property type="entry name" value="Response_reg"/>
    <property type="match status" value="1"/>
</dbReference>
<evidence type="ECO:0000313" key="4">
    <source>
        <dbReference type="Proteomes" id="UP000181790"/>
    </source>
</evidence>
<dbReference type="EMBL" id="MORL01000001">
    <property type="protein sequence ID" value="OIN60954.1"/>
    <property type="molecule type" value="Genomic_DNA"/>
</dbReference>
<dbReference type="OrthoDB" id="1524091at2"/>
<keyword evidence="4" id="KW-1185">Reference proteome</keyword>
<dbReference type="AlphaFoldDB" id="A0A1S2VQD3"/>
<dbReference type="SUPFAM" id="SSF52172">
    <property type="entry name" value="CheY-like"/>
    <property type="match status" value="1"/>
</dbReference>
<evidence type="ECO:0000256" key="1">
    <source>
        <dbReference type="PROSITE-ProRule" id="PRU00169"/>
    </source>
</evidence>
<sequence length="136" mass="15427">MPSPIHCILLIDDDPDDNFLHRMVIQDSGLCEQIKVSENGLLALHYLTDVTNPDYIRPDVILLDINMPGMNGFEFLGEYDKLPEAQKAKVVLMMLTTSLNPDDHKRAMSYGVVDSFKSKPLTRKLLEDVVNTHFQP</sequence>
<protein>
    <submittedName>
        <fullName evidence="3">Response regulator</fullName>
    </submittedName>
</protein>
<name>A0A1S2VQD3_9BACT</name>
<dbReference type="PANTHER" id="PTHR44520">
    <property type="entry name" value="RESPONSE REGULATOR RCP1-RELATED"/>
    <property type="match status" value="1"/>
</dbReference>
<reference evidence="3 4" key="1">
    <citation type="submission" date="2016-10" db="EMBL/GenBank/DDBJ databases">
        <title>Arsenicibacter rosenii gen. nov., sp. nov., an efficient arsenic-methylating bacterium isolated from an arsenic-contaminated paddy soil.</title>
        <authorList>
            <person name="Huang K."/>
        </authorList>
    </citation>
    <scope>NUCLEOTIDE SEQUENCE [LARGE SCALE GENOMIC DNA]</scope>
    <source>
        <strain evidence="3 4">SM-1</strain>
    </source>
</reference>
<dbReference type="PANTHER" id="PTHR44520:SF2">
    <property type="entry name" value="RESPONSE REGULATOR RCP1"/>
    <property type="match status" value="1"/>
</dbReference>
<proteinExistence type="predicted"/>
<dbReference type="SMART" id="SM00448">
    <property type="entry name" value="REC"/>
    <property type="match status" value="1"/>
</dbReference>
<gene>
    <name evidence="3" type="ORF">BLX24_02395</name>
</gene>
<evidence type="ECO:0000313" key="3">
    <source>
        <dbReference type="EMBL" id="OIN60954.1"/>
    </source>
</evidence>
<dbReference type="InterPro" id="IPR001789">
    <property type="entry name" value="Sig_transdc_resp-reg_receiver"/>
</dbReference>
<organism evidence="3 4">
    <name type="scientific">Arsenicibacter rosenii</name>
    <dbReference type="NCBI Taxonomy" id="1750698"/>
    <lineage>
        <taxon>Bacteria</taxon>
        <taxon>Pseudomonadati</taxon>
        <taxon>Bacteroidota</taxon>
        <taxon>Cytophagia</taxon>
        <taxon>Cytophagales</taxon>
        <taxon>Spirosomataceae</taxon>
        <taxon>Arsenicibacter</taxon>
    </lineage>
</organism>
<dbReference type="GO" id="GO:0000160">
    <property type="term" value="P:phosphorelay signal transduction system"/>
    <property type="evidence" value="ECO:0007669"/>
    <property type="project" value="InterPro"/>
</dbReference>
<accession>A0A1S2VQD3</accession>
<comment type="caution">
    <text evidence="3">The sequence shown here is derived from an EMBL/GenBank/DDBJ whole genome shotgun (WGS) entry which is preliminary data.</text>
</comment>
<dbReference type="Gene3D" id="3.40.50.2300">
    <property type="match status" value="1"/>
</dbReference>
<feature type="modified residue" description="4-aspartylphosphate" evidence="1">
    <location>
        <position position="64"/>
    </location>
</feature>
<evidence type="ECO:0000259" key="2">
    <source>
        <dbReference type="PROSITE" id="PS50110"/>
    </source>
</evidence>